<protein>
    <submittedName>
        <fullName evidence="1">Site-specific integrase</fullName>
    </submittedName>
</protein>
<reference evidence="1" key="1">
    <citation type="submission" date="2019-04" db="EMBL/GenBank/DDBJ databases">
        <title>Microbes associate with the intestines of laboratory mice.</title>
        <authorList>
            <person name="Navarre W."/>
            <person name="Wong E."/>
            <person name="Huang K."/>
            <person name="Tropini C."/>
            <person name="Ng K."/>
            <person name="Yu B."/>
        </authorList>
    </citation>
    <scope>NUCLEOTIDE SEQUENCE</scope>
    <source>
        <strain evidence="1">NM72_1-8</strain>
    </source>
</reference>
<dbReference type="EMBL" id="SRZB01000069">
    <property type="protein sequence ID" value="TGX96313.1"/>
    <property type="molecule type" value="Genomic_DNA"/>
</dbReference>
<keyword evidence="2" id="KW-1185">Reference proteome</keyword>
<evidence type="ECO:0000313" key="2">
    <source>
        <dbReference type="Proteomes" id="UP000307720"/>
    </source>
</evidence>
<sequence length="409" mass="46264">MASIRKRGNSYQITVSNGRRIDGSQIVETATFTPDPKRTEKQNQKALEKFVFEFEEKVKSGKFLDGEKITFQAFSDTWLSDYALQHLEPTTIDIYKKLLRVHIIPAIGNLKLARIQPAHLNKLYNAMLLERKDGREGGYSPTTIKRVHALISSILNTAVKWNVVLENPCERVSPPKQRRDADSIQFFTLEETGLFLAAVDAALAAGRIHTQHKVFFHLALFCGLRRGELVALTWADFDFNRCTVSITKSTGLVDGKPFTKAPKNKTSSRTVSVPESVMMLVRNYQREQYRLRLSLGSYWKGNNYVFIQADGKQMYPSTPYSVFKDVIHRHNQMASDAELLPDIPLHGLRHTSATLLISQNVDIRTVSGRLGHAQTSTTMNIYSHQLQSMDEKAANTLESLLHPVKSKIC</sequence>
<proteinExistence type="predicted"/>
<gene>
    <name evidence="1" type="ORF">E5357_16525</name>
</gene>
<evidence type="ECO:0000313" key="1">
    <source>
        <dbReference type="EMBL" id="TGX96313.1"/>
    </source>
</evidence>
<comment type="caution">
    <text evidence="1">The sequence shown here is derived from an EMBL/GenBank/DDBJ whole genome shotgun (WGS) entry which is preliminary data.</text>
</comment>
<name>A0AC61QV31_9FIRM</name>
<organism evidence="1 2">
    <name type="scientific">Hominisplanchenecus murintestinalis</name>
    <dbReference type="NCBI Taxonomy" id="2941517"/>
    <lineage>
        <taxon>Bacteria</taxon>
        <taxon>Bacillati</taxon>
        <taxon>Bacillota</taxon>
        <taxon>Clostridia</taxon>
        <taxon>Lachnospirales</taxon>
        <taxon>Lachnospiraceae</taxon>
        <taxon>Hominisplanchenecus</taxon>
    </lineage>
</organism>
<dbReference type="Proteomes" id="UP000307720">
    <property type="component" value="Unassembled WGS sequence"/>
</dbReference>
<accession>A0AC61QV31</accession>